<keyword evidence="2" id="KW-1185">Reference proteome</keyword>
<accession>A0A1H9SGC5</accession>
<protein>
    <submittedName>
        <fullName evidence="1">Predicted dithiol-disulfide isomerase, DsbA family</fullName>
    </submittedName>
</protein>
<dbReference type="InterPro" id="IPR036249">
    <property type="entry name" value="Thioredoxin-like_sf"/>
</dbReference>
<dbReference type="Proteomes" id="UP000199572">
    <property type="component" value="Unassembled WGS sequence"/>
</dbReference>
<dbReference type="PANTHER" id="PTHR13887:SF47">
    <property type="entry name" value="CLPXP ADAPTER PROTEIN SPXH"/>
    <property type="match status" value="1"/>
</dbReference>
<dbReference type="Gene3D" id="1.10.472.60">
    <property type="entry name" value="putative protein disulfide isomerase domain"/>
    <property type="match status" value="1"/>
</dbReference>
<name>A0A1H9SGC5_9SPHI</name>
<dbReference type="Pfam" id="PF13743">
    <property type="entry name" value="Thioredoxin_5"/>
    <property type="match status" value="1"/>
</dbReference>
<dbReference type="GO" id="GO:0016853">
    <property type="term" value="F:isomerase activity"/>
    <property type="evidence" value="ECO:0007669"/>
    <property type="project" value="UniProtKB-KW"/>
</dbReference>
<dbReference type="SUPFAM" id="SSF52833">
    <property type="entry name" value="Thioredoxin-like"/>
    <property type="match status" value="1"/>
</dbReference>
<dbReference type="RefSeq" id="WP_090885592.1">
    <property type="nucleotide sequence ID" value="NZ_FOGG01000018.1"/>
</dbReference>
<organism evidence="1 2">
    <name type="scientific">Pedobacter rhizosphaerae</name>
    <dbReference type="NCBI Taxonomy" id="390241"/>
    <lineage>
        <taxon>Bacteria</taxon>
        <taxon>Pseudomonadati</taxon>
        <taxon>Bacteroidota</taxon>
        <taxon>Sphingobacteriia</taxon>
        <taxon>Sphingobacteriales</taxon>
        <taxon>Sphingobacteriaceae</taxon>
        <taxon>Pedobacter</taxon>
    </lineage>
</organism>
<dbReference type="PANTHER" id="PTHR13887">
    <property type="entry name" value="GLUTATHIONE S-TRANSFERASE KAPPA"/>
    <property type="match status" value="1"/>
</dbReference>
<dbReference type="CDD" id="cd03025">
    <property type="entry name" value="DsbA_FrnE_like"/>
    <property type="match status" value="1"/>
</dbReference>
<proteinExistence type="predicted"/>
<dbReference type="EMBL" id="FOGG01000018">
    <property type="protein sequence ID" value="SER84027.1"/>
    <property type="molecule type" value="Genomic_DNA"/>
</dbReference>
<dbReference type="STRING" id="390241.SAMN04488023_1189"/>
<dbReference type="AlphaFoldDB" id="A0A1H9SGC5"/>
<evidence type="ECO:0000313" key="1">
    <source>
        <dbReference type="EMBL" id="SER84027.1"/>
    </source>
</evidence>
<keyword evidence="1" id="KW-0413">Isomerase</keyword>
<dbReference type="Gene3D" id="3.40.30.10">
    <property type="entry name" value="Glutaredoxin"/>
    <property type="match status" value="1"/>
</dbReference>
<dbReference type="OrthoDB" id="9813770at2"/>
<sequence>MSEKNINSLLCNPISGICELPSDADQEEQINEVAAKHVSIIYFTDPICSTCWGIEPQLKKLKLEYGHELQFEYRMGGLLPDWSYNSGGISKPSDVAAHWDEVSQYYHMPIDGDVWITDPLDSSYPPSIAFKAAELQDIEKAQKFLRIMREMVFVSKMNIAKWENIQSAAAASGLDTHRLKINFDGQARALFQEDLLLAKSMGVRGFPTIFISGPNGSTEKIYGFKPYPVFEEALAKIAPNIVKQSYEKSWEALFSKFSSLTLREFSELTDSDFPAAQAVLDRLVEEGKLSVLVTKNGNIWSR</sequence>
<reference evidence="1 2" key="1">
    <citation type="submission" date="2016-10" db="EMBL/GenBank/DDBJ databases">
        <authorList>
            <person name="de Groot N.N."/>
        </authorList>
    </citation>
    <scope>NUCLEOTIDE SEQUENCE [LARGE SCALE GENOMIC DNA]</scope>
    <source>
        <strain evidence="1 2">DSM 18610</strain>
    </source>
</reference>
<gene>
    <name evidence="1" type="ORF">SAMN04488023_1189</name>
</gene>
<evidence type="ECO:0000313" key="2">
    <source>
        <dbReference type="Proteomes" id="UP000199572"/>
    </source>
</evidence>